<dbReference type="AlphaFoldDB" id="A0A8S1N5M3"/>
<evidence type="ECO:0000313" key="2">
    <source>
        <dbReference type="EMBL" id="CAD8088058.1"/>
    </source>
</evidence>
<dbReference type="GO" id="GO:0030552">
    <property type="term" value="F:cAMP binding"/>
    <property type="evidence" value="ECO:0007669"/>
    <property type="project" value="TreeGrafter"/>
</dbReference>
<dbReference type="EMBL" id="CAJJDN010000052">
    <property type="protein sequence ID" value="CAD8088058.1"/>
    <property type="molecule type" value="Genomic_DNA"/>
</dbReference>
<keyword evidence="3" id="KW-1185">Reference proteome</keyword>
<proteinExistence type="predicted"/>
<dbReference type="GO" id="GO:0005952">
    <property type="term" value="C:cAMP-dependent protein kinase complex"/>
    <property type="evidence" value="ECO:0007669"/>
    <property type="project" value="InterPro"/>
</dbReference>
<sequence length="572" mass="67387">MNKIFSKPLDETCDNPQLHEATKMFLTMNKENHTREELHYILQRMEELPYFKQFVSEKLQKGTQRNDILELCSRLRMEYFKGGEVLFQENDTSNDKLYIIQYGEVMLMRQKKMDQLMLQRQNSEHGQQQQIKISQILNAKKFTSKIIRHHNIHKETTISKDEKQQLEHKYGECIRLLGVGTGFGEKALVENIPRSLTVACYSHELFVIVLKKDDFITYQMTFEKTKKEKQQLMFKIFKNVNNEYSSQRLESMIYSCQTITYDRGTYLTLEDEEGDAFYLVINGDLTLYKKIDNRNVSLCIISSGHLIGEEIIINKTGNYEYSCSVTSLLATVIVIDANEFIHKFPEECRLQLIEDYGSKTLNRQRLLQQLIQKKKAQNSSNKILTNEQVRLLTEIDDVVIDQNKNHIVESIRKQKEIQLNQHFLTNYSNPSVQNYCISKIIDREKTFHKLIKSCEFQEFDFGYGSNDIIKRRRFMLENKLNLKKPPENYLKPQFHILPLTVKREVVKSFRLNNKKSVCYSNFNISTLTKVQKIKKQAPLKIKELITTARPSQQQCDSYSTHMFTQIDDRQSL</sequence>
<evidence type="ECO:0000313" key="3">
    <source>
        <dbReference type="Proteomes" id="UP000692954"/>
    </source>
</evidence>
<dbReference type="PROSITE" id="PS50042">
    <property type="entry name" value="CNMP_BINDING_3"/>
    <property type="match status" value="2"/>
</dbReference>
<dbReference type="PANTHER" id="PTHR11635">
    <property type="entry name" value="CAMP-DEPENDENT PROTEIN KINASE REGULATORY CHAIN"/>
    <property type="match status" value="1"/>
</dbReference>
<dbReference type="Proteomes" id="UP000692954">
    <property type="component" value="Unassembled WGS sequence"/>
</dbReference>
<name>A0A8S1N5M3_9CILI</name>
<comment type="caution">
    <text evidence="2">The sequence shown here is derived from an EMBL/GenBank/DDBJ whole genome shotgun (WGS) entry which is preliminary data.</text>
</comment>
<accession>A0A8S1N5M3</accession>
<dbReference type="GO" id="GO:0004862">
    <property type="term" value="F:cAMP-dependent protein kinase inhibitor activity"/>
    <property type="evidence" value="ECO:0007669"/>
    <property type="project" value="TreeGrafter"/>
</dbReference>
<dbReference type="PANTHER" id="PTHR11635:SF152">
    <property type="entry name" value="CAMP-DEPENDENT PROTEIN KINASE TYPE I REGULATORY SUBUNIT-RELATED"/>
    <property type="match status" value="1"/>
</dbReference>
<evidence type="ECO:0000259" key="1">
    <source>
        <dbReference type="PROSITE" id="PS50042"/>
    </source>
</evidence>
<dbReference type="InterPro" id="IPR000595">
    <property type="entry name" value="cNMP-bd_dom"/>
</dbReference>
<dbReference type="InterPro" id="IPR050503">
    <property type="entry name" value="cAMP-dep_PK_reg_su-like"/>
</dbReference>
<dbReference type="Pfam" id="PF00027">
    <property type="entry name" value="cNMP_binding"/>
    <property type="match status" value="1"/>
</dbReference>
<dbReference type="GO" id="GO:0034236">
    <property type="term" value="F:protein kinase A catalytic subunit binding"/>
    <property type="evidence" value="ECO:0007669"/>
    <property type="project" value="TreeGrafter"/>
</dbReference>
<protein>
    <recommendedName>
        <fullName evidence="1">Cyclic nucleotide-binding domain-containing protein</fullName>
    </recommendedName>
</protein>
<feature type="domain" description="Cyclic nucleotide-binding" evidence="1">
    <location>
        <begin position="174"/>
        <end position="215"/>
    </location>
</feature>
<dbReference type="CDD" id="cd00038">
    <property type="entry name" value="CAP_ED"/>
    <property type="match status" value="1"/>
</dbReference>
<organism evidence="2 3">
    <name type="scientific">Paramecium sonneborni</name>
    <dbReference type="NCBI Taxonomy" id="65129"/>
    <lineage>
        <taxon>Eukaryota</taxon>
        <taxon>Sar</taxon>
        <taxon>Alveolata</taxon>
        <taxon>Ciliophora</taxon>
        <taxon>Intramacronucleata</taxon>
        <taxon>Oligohymenophorea</taxon>
        <taxon>Peniculida</taxon>
        <taxon>Parameciidae</taxon>
        <taxon>Paramecium</taxon>
    </lineage>
</organism>
<dbReference type="GO" id="GO:0005829">
    <property type="term" value="C:cytosol"/>
    <property type="evidence" value="ECO:0007669"/>
    <property type="project" value="TreeGrafter"/>
</dbReference>
<gene>
    <name evidence="2" type="ORF">PSON_ATCC_30995.1.T0520159</name>
</gene>
<dbReference type="SMART" id="SM00100">
    <property type="entry name" value="cNMP"/>
    <property type="match status" value="1"/>
</dbReference>
<reference evidence="2" key="1">
    <citation type="submission" date="2021-01" db="EMBL/GenBank/DDBJ databases">
        <authorList>
            <consortium name="Genoscope - CEA"/>
            <person name="William W."/>
        </authorList>
    </citation>
    <scope>NUCLEOTIDE SEQUENCE</scope>
</reference>
<feature type="domain" description="Cyclic nucleotide-binding" evidence="1">
    <location>
        <begin position="240"/>
        <end position="340"/>
    </location>
</feature>
<dbReference type="OrthoDB" id="289959at2759"/>